<dbReference type="PROSITE" id="PS50040">
    <property type="entry name" value="EF1G_C"/>
    <property type="match status" value="1"/>
</dbReference>
<dbReference type="InterPro" id="IPR010987">
    <property type="entry name" value="Glutathione-S-Trfase_C-like"/>
</dbReference>
<dbReference type="EMBL" id="MU154544">
    <property type="protein sequence ID" value="KAF9497389.1"/>
    <property type="molecule type" value="Genomic_DNA"/>
</dbReference>
<gene>
    <name evidence="9" type="ORF">BDN71DRAFT_608889</name>
</gene>
<dbReference type="CDD" id="cd03181">
    <property type="entry name" value="GST_C_EF1Bgamma_like"/>
    <property type="match status" value="1"/>
</dbReference>
<dbReference type="FunFam" id="1.20.1050.10:FF:000006">
    <property type="entry name" value="Elongation factor 1 gamma"/>
    <property type="match status" value="1"/>
</dbReference>
<dbReference type="Gene3D" id="3.40.30.10">
    <property type="entry name" value="Glutaredoxin"/>
    <property type="match status" value="1"/>
</dbReference>
<dbReference type="InterPro" id="IPR036249">
    <property type="entry name" value="Thioredoxin-like_sf"/>
</dbReference>
<evidence type="ECO:0000259" key="7">
    <source>
        <dbReference type="PROSITE" id="PS50404"/>
    </source>
</evidence>
<feature type="domain" description="GST N-terminal" evidence="7">
    <location>
        <begin position="3"/>
        <end position="85"/>
    </location>
</feature>
<dbReference type="SUPFAM" id="SSF89942">
    <property type="entry name" value="eEF1-gamma domain"/>
    <property type="match status" value="1"/>
</dbReference>
<feature type="region of interest" description="Disordered" evidence="4">
    <location>
        <begin position="239"/>
        <end position="290"/>
    </location>
</feature>
<evidence type="ECO:0000256" key="5">
    <source>
        <dbReference type="SAM" id="Phobius"/>
    </source>
</evidence>
<dbReference type="FunFam" id="3.30.70.1010:FF:000001">
    <property type="entry name" value="Elongation factor 1-gamma 1"/>
    <property type="match status" value="1"/>
</dbReference>
<dbReference type="GO" id="GO:0005737">
    <property type="term" value="C:cytoplasm"/>
    <property type="evidence" value="ECO:0007669"/>
    <property type="project" value="TreeGrafter"/>
</dbReference>
<keyword evidence="1 3" id="KW-0251">Elongation factor</keyword>
<comment type="caution">
    <text evidence="9">The sequence shown here is derived from an EMBL/GenBank/DDBJ whole genome shotgun (WGS) entry which is preliminary data.</text>
</comment>
<dbReference type="PROSITE" id="PS50405">
    <property type="entry name" value="GST_CTER"/>
    <property type="match status" value="1"/>
</dbReference>
<dbReference type="Pfam" id="PF13410">
    <property type="entry name" value="GST_C_2"/>
    <property type="match status" value="1"/>
</dbReference>
<reference evidence="9" key="1">
    <citation type="submission" date="2020-11" db="EMBL/GenBank/DDBJ databases">
        <authorList>
            <consortium name="DOE Joint Genome Institute"/>
            <person name="Ahrendt S."/>
            <person name="Riley R."/>
            <person name="Andreopoulos W."/>
            <person name="Labutti K."/>
            <person name="Pangilinan J."/>
            <person name="Ruiz-Duenas F.J."/>
            <person name="Barrasa J.M."/>
            <person name="Sanchez-Garcia M."/>
            <person name="Camarero S."/>
            <person name="Miyauchi S."/>
            <person name="Serrano A."/>
            <person name="Linde D."/>
            <person name="Babiker R."/>
            <person name="Drula E."/>
            <person name="Ayuso-Fernandez I."/>
            <person name="Pacheco R."/>
            <person name="Padilla G."/>
            <person name="Ferreira P."/>
            <person name="Barriuso J."/>
            <person name="Kellner H."/>
            <person name="Castanera R."/>
            <person name="Alfaro M."/>
            <person name="Ramirez L."/>
            <person name="Pisabarro A.G."/>
            <person name="Kuo A."/>
            <person name="Tritt A."/>
            <person name="Lipzen A."/>
            <person name="He G."/>
            <person name="Yan M."/>
            <person name="Ng V."/>
            <person name="Cullen D."/>
            <person name="Martin F."/>
            <person name="Rosso M.-N."/>
            <person name="Henrissat B."/>
            <person name="Hibbett D."/>
            <person name="Martinez A.T."/>
            <person name="Grigoriev I.V."/>
        </authorList>
    </citation>
    <scope>NUCLEOTIDE SEQUENCE</scope>
    <source>
        <strain evidence="9">ATCC 90797</strain>
    </source>
</reference>
<proteinExistence type="predicted"/>
<evidence type="ECO:0000256" key="4">
    <source>
        <dbReference type="SAM" id="MobiDB-lite"/>
    </source>
</evidence>
<evidence type="ECO:0000256" key="1">
    <source>
        <dbReference type="ARBA" id="ARBA00022768"/>
    </source>
</evidence>
<keyword evidence="10" id="KW-1185">Reference proteome</keyword>
<organism evidence="9 10">
    <name type="scientific">Pleurotus eryngii</name>
    <name type="common">Boletus of the steppes</name>
    <dbReference type="NCBI Taxonomy" id="5323"/>
    <lineage>
        <taxon>Eukaryota</taxon>
        <taxon>Fungi</taxon>
        <taxon>Dikarya</taxon>
        <taxon>Basidiomycota</taxon>
        <taxon>Agaricomycotina</taxon>
        <taxon>Agaricomycetes</taxon>
        <taxon>Agaricomycetidae</taxon>
        <taxon>Agaricales</taxon>
        <taxon>Pleurotineae</taxon>
        <taxon>Pleurotaceae</taxon>
        <taxon>Pleurotus</taxon>
    </lineage>
</organism>
<name>A0A9P6A0J5_PLEER</name>
<keyword evidence="5" id="KW-0472">Membrane</keyword>
<dbReference type="SMART" id="SM01183">
    <property type="entry name" value="EF1G"/>
    <property type="match status" value="1"/>
</dbReference>
<dbReference type="SUPFAM" id="SSF52833">
    <property type="entry name" value="Thioredoxin-like"/>
    <property type="match status" value="1"/>
</dbReference>
<feature type="compositionally biased region" description="Basic and acidic residues" evidence="4">
    <location>
        <begin position="280"/>
        <end position="290"/>
    </location>
</feature>
<evidence type="ECO:0000259" key="6">
    <source>
        <dbReference type="PROSITE" id="PS50040"/>
    </source>
</evidence>
<dbReference type="GO" id="GO:0003746">
    <property type="term" value="F:translation elongation factor activity"/>
    <property type="evidence" value="ECO:0007669"/>
    <property type="project" value="UniProtKB-UniRule"/>
</dbReference>
<evidence type="ECO:0000313" key="9">
    <source>
        <dbReference type="EMBL" id="KAF9497389.1"/>
    </source>
</evidence>
<keyword evidence="2 3" id="KW-0648">Protein biosynthesis</keyword>
<feature type="compositionally biased region" description="Basic and acidic residues" evidence="4">
    <location>
        <begin position="257"/>
        <end position="266"/>
    </location>
</feature>
<evidence type="ECO:0000256" key="3">
    <source>
        <dbReference type="PROSITE-ProRule" id="PRU00519"/>
    </source>
</evidence>
<dbReference type="AlphaFoldDB" id="A0A9P6A0J5"/>
<feature type="domain" description="GST C-terminal" evidence="8">
    <location>
        <begin position="108"/>
        <end position="241"/>
    </location>
</feature>
<protein>
    <submittedName>
        <fullName evidence="9">EEF1-gamma domain-containing protein</fullName>
    </submittedName>
</protein>
<feature type="domain" description="EF-1-gamma C-terminal" evidence="6">
    <location>
        <begin position="282"/>
        <end position="441"/>
    </location>
</feature>
<dbReference type="PANTHER" id="PTHR43986">
    <property type="entry name" value="ELONGATION FACTOR 1-GAMMA"/>
    <property type="match status" value="1"/>
</dbReference>
<dbReference type="Pfam" id="PF00647">
    <property type="entry name" value="EF1G"/>
    <property type="match status" value="1"/>
</dbReference>
<dbReference type="Pfam" id="PF02798">
    <property type="entry name" value="GST_N"/>
    <property type="match status" value="1"/>
</dbReference>
<dbReference type="GO" id="GO:0005634">
    <property type="term" value="C:nucleus"/>
    <property type="evidence" value="ECO:0007669"/>
    <property type="project" value="TreeGrafter"/>
</dbReference>
<dbReference type="InterPro" id="IPR036282">
    <property type="entry name" value="Glutathione-S-Trfase_C_sf"/>
</dbReference>
<evidence type="ECO:0000256" key="2">
    <source>
        <dbReference type="ARBA" id="ARBA00022917"/>
    </source>
</evidence>
<accession>A0A9P6A0J5</accession>
<keyword evidence="5" id="KW-0812">Transmembrane</keyword>
<evidence type="ECO:0000313" key="10">
    <source>
        <dbReference type="Proteomes" id="UP000807025"/>
    </source>
</evidence>
<dbReference type="InterPro" id="IPR001662">
    <property type="entry name" value="EF1B_G_C"/>
</dbReference>
<dbReference type="InterPro" id="IPR050802">
    <property type="entry name" value="EF-GSTs"/>
</dbReference>
<dbReference type="OrthoDB" id="249703at2759"/>
<dbReference type="CDD" id="cd03044">
    <property type="entry name" value="GST_N_EF1Bgamma"/>
    <property type="match status" value="1"/>
</dbReference>
<sequence>MSSAGTIWTIPQQAKGKLVRAVATFAGINFELPASYTHYETNKQPEFLSKFPHGKIPAWEGADGFNLFEGAAIARYHESSDLSVIPVLIAHVETFAALAPNYGLLGADLKESALVDQWAHLADSEVETNISLVFQLCKGIITPYNKPFHTAASERALRALKTLDAHLLHHTFFVGERISLADLAVAVVVQRAVTINVDAEVRAQLPNLIRHLETIVNQPQLKDIFGPLEYTEKALQYVPPPKEKKETKPAAAAPKAPKAEKKPKKDDDDEEDEPLVPAEPKVKNPLDDLPKSTLNLEDWKRAYSNKETRGAGGALEWFYENYDKEGYSVWRVDFKYNDELTQTFMSSNQIGGFFNRLEASRKYLFGSMGVLGVANDSVISGAFILRGQDFKPVVDVAPDWESYDYKKLDLDNADDKAFFEAALAWDLEINGKKWADGKNVSTWYVIGVEGWLIAAALILVQVNYLLTSCIFYLFLSHERVGFGRDQGVKMIMLYTYPLTIPNSSWWN</sequence>
<dbReference type="PROSITE" id="PS50404">
    <property type="entry name" value="GST_NTER"/>
    <property type="match status" value="1"/>
</dbReference>
<dbReference type="PANTHER" id="PTHR43986:SF1">
    <property type="entry name" value="ELONGATION FACTOR 1-GAMMA"/>
    <property type="match status" value="1"/>
</dbReference>
<dbReference type="Gene3D" id="1.20.1050.10">
    <property type="match status" value="1"/>
</dbReference>
<evidence type="ECO:0000259" key="8">
    <source>
        <dbReference type="PROSITE" id="PS50405"/>
    </source>
</evidence>
<feature type="transmembrane region" description="Helical" evidence="5">
    <location>
        <begin position="451"/>
        <end position="475"/>
    </location>
</feature>
<dbReference type="SUPFAM" id="SSF47616">
    <property type="entry name" value="GST C-terminal domain-like"/>
    <property type="match status" value="1"/>
</dbReference>
<dbReference type="InterPro" id="IPR036433">
    <property type="entry name" value="EF1B_G_C_sf"/>
</dbReference>
<dbReference type="Proteomes" id="UP000807025">
    <property type="component" value="Unassembled WGS sequence"/>
</dbReference>
<dbReference type="Gene3D" id="3.30.70.1010">
    <property type="entry name" value="Translation elongation factor EF1B, gamma chain, conserved domain"/>
    <property type="match status" value="1"/>
</dbReference>
<dbReference type="InterPro" id="IPR004045">
    <property type="entry name" value="Glutathione_S-Trfase_N"/>
</dbReference>
<keyword evidence="5" id="KW-1133">Transmembrane helix</keyword>